<dbReference type="Pfam" id="PF05773">
    <property type="entry name" value="RWD"/>
    <property type="match status" value="1"/>
</dbReference>
<dbReference type="CDD" id="cd23823">
    <property type="entry name" value="RWD_GCN2"/>
    <property type="match status" value="1"/>
</dbReference>
<dbReference type="SMART" id="SM00184">
    <property type="entry name" value="RING"/>
    <property type="match status" value="1"/>
</dbReference>
<proteinExistence type="predicted"/>
<dbReference type="Proteomes" id="UP000887581">
    <property type="component" value="Unplaced"/>
</dbReference>
<dbReference type="PANTHER" id="PTHR13198:SF4">
    <property type="entry name" value="E3 UBIQUITIN-PROTEIN LIGASE RNF25"/>
    <property type="match status" value="1"/>
</dbReference>
<organism evidence="6 7">
    <name type="scientific">Setaria digitata</name>
    <dbReference type="NCBI Taxonomy" id="48799"/>
    <lineage>
        <taxon>Eukaryota</taxon>
        <taxon>Metazoa</taxon>
        <taxon>Ecdysozoa</taxon>
        <taxon>Nematoda</taxon>
        <taxon>Chromadorea</taxon>
        <taxon>Rhabditida</taxon>
        <taxon>Spirurina</taxon>
        <taxon>Spiruromorpha</taxon>
        <taxon>Filarioidea</taxon>
        <taxon>Setariidae</taxon>
        <taxon>Setaria</taxon>
    </lineage>
</organism>
<dbReference type="InterPro" id="IPR006575">
    <property type="entry name" value="RWD_dom"/>
</dbReference>
<evidence type="ECO:0000256" key="3">
    <source>
        <dbReference type="PROSITE-ProRule" id="PRU00175"/>
    </source>
</evidence>
<dbReference type="Gene3D" id="3.30.40.10">
    <property type="entry name" value="Zinc/RING finger domain, C3HC4 (zinc finger)"/>
    <property type="match status" value="1"/>
</dbReference>
<dbReference type="InterPro" id="IPR016135">
    <property type="entry name" value="UBQ-conjugating_enzyme/RWD"/>
</dbReference>
<dbReference type="WBParaSite" id="sdigi.contig5.g699.t1">
    <property type="protein sequence ID" value="sdigi.contig5.g699.t1"/>
    <property type="gene ID" value="sdigi.contig5.g699"/>
</dbReference>
<keyword evidence="6" id="KW-1185">Reference proteome</keyword>
<dbReference type="PROSITE" id="PS50908">
    <property type="entry name" value="RWD"/>
    <property type="match status" value="1"/>
</dbReference>
<sequence>MVEEEIEVLQSIYGDELFVERNPTKKALLMVLSMKIRSAVLKYGYAASAFTFIELPKQYPKASPKVYLRQPRGLNEKNWDILQESIEQYIEANSDMPILYDIFQMIQKFLETAQSVPCAACPICLNGFSAEATPICTSSCDHYIHLHCFVRYVNYSKNDIERELNEWPEDMKSKVDQVLKCPVCRAPLNEEDLSIVDAESINLDEVVVDEDKFEFNWKEWQAKLEELQPIFERQKANGGLIDLEEERKRYLITDEIVFGRQPVAESSQRGENNEAVELVEDLSTKGSCPFSDHRNYRLKHPYSIYRPENPKNSWSSFPKDRLKKNREKYPLVLKLPLRPNFFLRRIKVQVTASYFHGVQASVDGSTVKYSTSSSST</sequence>
<evidence type="ECO:0000313" key="6">
    <source>
        <dbReference type="Proteomes" id="UP000887581"/>
    </source>
</evidence>
<dbReference type="InterPro" id="IPR001841">
    <property type="entry name" value="Znf_RING"/>
</dbReference>
<dbReference type="SUPFAM" id="SSF57850">
    <property type="entry name" value="RING/U-box"/>
    <property type="match status" value="1"/>
</dbReference>
<keyword evidence="1 3" id="KW-0863">Zinc-finger</keyword>
<dbReference type="GO" id="GO:0061630">
    <property type="term" value="F:ubiquitin protein ligase activity"/>
    <property type="evidence" value="ECO:0007669"/>
    <property type="project" value="InterPro"/>
</dbReference>
<protein>
    <submittedName>
        <fullName evidence="7">RING-type domain-containing protein</fullName>
    </submittedName>
</protein>
<dbReference type="GO" id="GO:0016567">
    <property type="term" value="P:protein ubiquitination"/>
    <property type="evidence" value="ECO:0007669"/>
    <property type="project" value="TreeGrafter"/>
</dbReference>
<dbReference type="SUPFAM" id="SSF54495">
    <property type="entry name" value="UBC-like"/>
    <property type="match status" value="1"/>
</dbReference>
<dbReference type="GO" id="GO:0005634">
    <property type="term" value="C:nucleus"/>
    <property type="evidence" value="ECO:0007669"/>
    <property type="project" value="TreeGrafter"/>
</dbReference>
<reference evidence="7" key="1">
    <citation type="submission" date="2022-11" db="UniProtKB">
        <authorList>
            <consortium name="WormBaseParasite"/>
        </authorList>
    </citation>
    <scope>IDENTIFICATION</scope>
</reference>
<feature type="domain" description="RING-type" evidence="4">
    <location>
        <begin position="121"/>
        <end position="185"/>
    </location>
</feature>
<evidence type="ECO:0000313" key="7">
    <source>
        <dbReference type="WBParaSite" id="sdigi.contig5.g699.t1"/>
    </source>
</evidence>
<dbReference type="InterPro" id="IPR013083">
    <property type="entry name" value="Znf_RING/FYVE/PHD"/>
</dbReference>
<dbReference type="GO" id="GO:0008270">
    <property type="term" value="F:zinc ion binding"/>
    <property type="evidence" value="ECO:0007669"/>
    <property type="project" value="UniProtKB-KW"/>
</dbReference>
<name>A0A915Q2U1_9BILA</name>
<keyword evidence="1 3" id="KW-0479">Metal-binding</keyword>
<dbReference type="AlphaFoldDB" id="A0A915Q2U1"/>
<evidence type="ECO:0000256" key="1">
    <source>
        <dbReference type="ARBA" id="ARBA00022771"/>
    </source>
</evidence>
<dbReference type="SMART" id="SM00591">
    <property type="entry name" value="RWD"/>
    <property type="match status" value="1"/>
</dbReference>
<dbReference type="InterPro" id="IPR039133">
    <property type="entry name" value="RNF25"/>
</dbReference>
<dbReference type="PROSITE" id="PS50089">
    <property type="entry name" value="ZF_RING_2"/>
    <property type="match status" value="1"/>
</dbReference>
<dbReference type="Gene3D" id="3.10.110.10">
    <property type="entry name" value="Ubiquitin Conjugating Enzyme"/>
    <property type="match status" value="1"/>
</dbReference>
<feature type="domain" description="RWD" evidence="5">
    <location>
        <begin position="4"/>
        <end position="113"/>
    </location>
</feature>
<evidence type="ECO:0000256" key="2">
    <source>
        <dbReference type="ARBA" id="ARBA00022833"/>
    </source>
</evidence>
<dbReference type="PANTHER" id="PTHR13198">
    <property type="entry name" value="RING FINGER PROTEIN 25"/>
    <property type="match status" value="1"/>
</dbReference>
<evidence type="ECO:0000259" key="4">
    <source>
        <dbReference type="PROSITE" id="PS50089"/>
    </source>
</evidence>
<evidence type="ECO:0000259" key="5">
    <source>
        <dbReference type="PROSITE" id="PS50908"/>
    </source>
</evidence>
<keyword evidence="2" id="KW-0862">Zinc</keyword>
<accession>A0A915Q2U1</accession>